<evidence type="ECO:0000256" key="2">
    <source>
        <dbReference type="ARBA" id="ARBA00022748"/>
    </source>
</evidence>
<evidence type="ECO:0000313" key="6">
    <source>
        <dbReference type="EMBL" id="RST32219.1"/>
    </source>
</evidence>
<organism evidence="6 7">
    <name type="scientific">Sphingomonas ginkgonis</name>
    <dbReference type="NCBI Taxonomy" id="2315330"/>
    <lineage>
        <taxon>Bacteria</taxon>
        <taxon>Pseudomonadati</taxon>
        <taxon>Pseudomonadota</taxon>
        <taxon>Alphaproteobacteria</taxon>
        <taxon>Sphingomonadales</taxon>
        <taxon>Sphingomonadaceae</taxon>
        <taxon>Sphingomonas</taxon>
    </lineage>
</organism>
<evidence type="ECO:0000256" key="3">
    <source>
        <dbReference type="ARBA" id="ARBA00023157"/>
    </source>
</evidence>
<keyword evidence="7" id="KW-1185">Reference proteome</keyword>
<dbReference type="AlphaFoldDB" id="A0A3R9WUP7"/>
<evidence type="ECO:0000256" key="4">
    <source>
        <dbReference type="ARBA" id="ARBA00023284"/>
    </source>
</evidence>
<dbReference type="PANTHER" id="PTHR42852:SF6">
    <property type="entry name" value="THIOL:DISULFIDE INTERCHANGE PROTEIN DSBE"/>
    <property type="match status" value="1"/>
</dbReference>
<dbReference type="GO" id="GO:0017004">
    <property type="term" value="P:cytochrome complex assembly"/>
    <property type="evidence" value="ECO:0007669"/>
    <property type="project" value="UniProtKB-KW"/>
</dbReference>
<dbReference type="Pfam" id="PF08534">
    <property type="entry name" value="Redoxin"/>
    <property type="match status" value="1"/>
</dbReference>
<dbReference type="InterPro" id="IPR013766">
    <property type="entry name" value="Thioredoxin_domain"/>
</dbReference>
<feature type="domain" description="Thioredoxin" evidence="5">
    <location>
        <begin position="1"/>
        <end position="137"/>
    </location>
</feature>
<accession>A0A3R9WUP7</accession>
<dbReference type="GO" id="GO:0016491">
    <property type="term" value="F:oxidoreductase activity"/>
    <property type="evidence" value="ECO:0007669"/>
    <property type="project" value="InterPro"/>
</dbReference>
<dbReference type="InterPro" id="IPR036249">
    <property type="entry name" value="Thioredoxin-like_sf"/>
</dbReference>
<reference evidence="6 7" key="1">
    <citation type="submission" date="2018-12" db="EMBL/GenBank/DDBJ databases">
        <title>Sphingomonas sp. HMF7854 Genome sequencing and assembly.</title>
        <authorList>
            <person name="Cha I."/>
            <person name="Kang H."/>
            <person name="Kim H."/>
            <person name="Kang J."/>
            <person name="Joh K."/>
        </authorList>
    </citation>
    <scope>NUCLEOTIDE SEQUENCE [LARGE SCALE GENOMIC DNA]</scope>
    <source>
        <strain evidence="6 7">HMF7854</strain>
    </source>
</reference>
<evidence type="ECO:0000313" key="7">
    <source>
        <dbReference type="Proteomes" id="UP000274661"/>
    </source>
</evidence>
<dbReference type="Gene3D" id="3.40.30.10">
    <property type="entry name" value="Glutaredoxin"/>
    <property type="match status" value="1"/>
</dbReference>
<dbReference type="InterPro" id="IPR013740">
    <property type="entry name" value="Redoxin"/>
</dbReference>
<sequence length="139" mass="14920">MVGKPVPDFTLAAGVPSKPGFASAELRGKPRVINFFASWCVPCIAEAPMLARLRAQGVEIDGVAIRDRPEDIARFLRDNGDPYARIGADPRSAVQLAMGSSGVPESFVVDGRGLITYQWPGPITDDNIATIVAELERAR</sequence>
<gene>
    <name evidence="6" type="ORF">HMF7854_10105</name>
</gene>
<dbReference type="EMBL" id="RWJF01000001">
    <property type="protein sequence ID" value="RST32219.1"/>
    <property type="molecule type" value="Genomic_DNA"/>
</dbReference>
<dbReference type="InterPro" id="IPR050553">
    <property type="entry name" value="Thioredoxin_ResA/DsbE_sf"/>
</dbReference>
<dbReference type="SUPFAM" id="SSF52833">
    <property type="entry name" value="Thioredoxin-like"/>
    <property type="match status" value="1"/>
</dbReference>
<dbReference type="GO" id="GO:0030313">
    <property type="term" value="C:cell envelope"/>
    <property type="evidence" value="ECO:0007669"/>
    <property type="project" value="UniProtKB-SubCell"/>
</dbReference>
<comment type="subcellular location">
    <subcellularLocation>
        <location evidence="1">Cell envelope</location>
    </subcellularLocation>
</comment>
<dbReference type="PROSITE" id="PS51352">
    <property type="entry name" value="THIOREDOXIN_2"/>
    <property type="match status" value="1"/>
</dbReference>
<keyword evidence="4" id="KW-0676">Redox-active center</keyword>
<name>A0A3R9WUP7_9SPHN</name>
<dbReference type="OrthoDB" id="9799347at2"/>
<keyword evidence="3" id="KW-1015">Disulfide bond</keyword>
<keyword evidence="2" id="KW-0201">Cytochrome c-type biogenesis</keyword>
<dbReference type="Proteomes" id="UP000274661">
    <property type="component" value="Unassembled WGS sequence"/>
</dbReference>
<dbReference type="PANTHER" id="PTHR42852">
    <property type="entry name" value="THIOL:DISULFIDE INTERCHANGE PROTEIN DSBE"/>
    <property type="match status" value="1"/>
</dbReference>
<evidence type="ECO:0000259" key="5">
    <source>
        <dbReference type="PROSITE" id="PS51352"/>
    </source>
</evidence>
<comment type="caution">
    <text evidence="6">The sequence shown here is derived from an EMBL/GenBank/DDBJ whole genome shotgun (WGS) entry which is preliminary data.</text>
</comment>
<evidence type="ECO:0000256" key="1">
    <source>
        <dbReference type="ARBA" id="ARBA00004196"/>
    </source>
</evidence>
<proteinExistence type="predicted"/>
<protein>
    <submittedName>
        <fullName evidence="6">Redoxin domain-containing protein</fullName>
    </submittedName>
</protein>